<evidence type="ECO:0000256" key="1">
    <source>
        <dbReference type="SAM" id="SignalP"/>
    </source>
</evidence>
<dbReference type="AlphaFoldDB" id="A0AAJ6BIU5"/>
<evidence type="ECO:0000259" key="2">
    <source>
        <dbReference type="Pfam" id="PF13568"/>
    </source>
</evidence>
<keyword evidence="1" id="KW-0732">Signal</keyword>
<dbReference type="Proteomes" id="UP001220610">
    <property type="component" value="Chromosome"/>
</dbReference>
<proteinExistence type="predicted"/>
<feature type="chain" id="PRO_5042462493" evidence="1">
    <location>
        <begin position="20"/>
        <end position="280"/>
    </location>
</feature>
<organism evidence="3 4">
    <name type="scientific">Candidatus Pseudobacter hemicellulosilyticus</name>
    <dbReference type="NCBI Taxonomy" id="3121375"/>
    <lineage>
        <taxon>Bacteria</taxon>
        <taxon>Pseudomonadati</taxon>
        <taxon>Bacteroidota</taxon>
        <taxon>Chitinophagia</taxon>
        <taxon>Chitinophagales</taxon>
        <taxon>Chitinophagaceae</taxon>
        <taxon>Pseudobacter</taxon>
    </lineage>
</organism>
<name>A0AAJ6BIU5_9BACT</name>
<accession>A0AAJ6BIU5</accession>
<evidence type="ECO:0000313" key="3">
    <source>
        <dbReference type="EMBL" id="WEK36606.1"/>
    </source>
</evidence>
<gene>
    <name evidence="3" type="ORF">P0Y53_03755</name>
</gene>
<dbReference type="Pfam" id="PF13568">
    <property type="entry name" value="OMP_b-brl_2"/>
    <property type="match status" value="1"/>
</dbReference>
<protein>
    <submittedName>
        <fullName evidence="3">Outer membrane beta-barrel protein</fullName>
    </submittedName>
</protein>
<feature type="domain" description="Outer membrane protein beta-barrel" evidence="2">
    <location>
        <begin position="114"/>
        <end position="245"/>
    </location>
</feature>
<sequence>MKRVIILLTGISMALTSFAQTDSTTTTSDTVRVGNMIIIKKPGKEHSGPHSSTTIIYKKKVRSTQSNVSTNWFIFDLGFTNYNDNTNYTSAAIQDPATGFAPGATEDWFKLRTGKSSNVNIWFFMQRLNVIDHVVNLKYGLGLEMNNYRYKEPIKYNTDPFTQVSMDRTTSYKKNKLAADYLTVPLMLNFNFTPNREEPFGVSVGVSGGYLYASRQKTKTDADGKKKNRDDFDLRPWKLSYIAELALGPVKLYGSIANQSIFEKGLDQTPYSVGVRFSNW</sequence>
<reference evidence="3" key="1">
    <citation type="submission" date="2023-03" db="EMBL/GenBank/DDBJ databases">
        <title>Andean soil-derived lignocellulolytic bacterial consortium as a source of novel taxa and putative plastic-active enzymes.</title>
        <authorList>
            <person name="Diaz-Garcia L."/>
            <person name="Chuvochina M."/>
            <person name="Feuerriegel G."/>
            <person name="Bunk B."/>
            <person name="Sproer C."/>
            <person name="Streit W.R."/>
            <person name="Rodriguez L.M."/>
            <person name="Overmann J."/>
            <person name="Jimenez D.J."/>
        </authorList>
    </citation>
    <scope>NUCLEOTIDE SEQUENCE</scope>
    <source>
        <strain evidence="3">MAG 7</strain>
    </source>
</reference>
<evidence type="ECO:0000313" key="4">
    <source>
        <dbReference type="Proteomes" id="UP001220610"/>
    </source>
</evidence>
<feature type="signal peptide" evidence="1">
    <location>
        <begin position="1"/>
        <end position="19"/>
    </location>
</feature>
<dbReference type="InterPro" id="IPR025665">
    <property type="entry name" value="Beta-barrel_OMP_2"/>
</dbReference>
<dbReference type="EMBL" id="CP119311">
    <property type="protein sequence ID" value="WEK36606.1"/>
    <property type="molecule type" value="Genomic_DNA"/>
</dbReference>